<feature type="signal peptide" evidence="2">
    <location>
        <begin position="1"/>
        <end position="18"/>
    </location>
</feature>
<reference evidence="5 7" key="3">
    <citation type="submission" date="2016-10" db="EMBL/GenBank/DDBJ databases">
        <authorList>
            <person name="Varghese N."/>
            <person name="Submissions S."/>
        </authorList>
    </citation>
    <scope>NUCLEOTIDE SEQUENCE [LARGE SCALE GENOMIC DNA]</scope>
    <source>
        <strain evidence="5 7">ATCC 33218</strain>
    </source>
</reference>
<name>A0A098GHF8_LEGMI</name>
<dbReference type="Gene3D" id="2.40.160.20">
    <property type="match status" value="1"/>
</dbReference>
<evidence type="ECO:0000259" key="3">
    <source>
        <dbReference type="Pfam" id="PF13505"/>
    </source>
</evidence>
<dbReference type="InterPro" id="IPR027385">
    <property type="entry name" value="Beta-barrel_OMP"/>
</dbReference>
<reference evidence="6" key="1">
    <citation type="submission" date="2014-09" db="EMBL/GenBank/DDBJ databases">
        <authorList>
            <person name="Gomez-Valero L."/>
        </authorList>
    </citation>
    <scope>NUCLEOTIDE SEQUENCE [LARGE SCALE GENOMIC DNA]</scope>
    <source>
        <strain evidence="6">ATCC33218</strain>
    </source>
</reference>
<keyword evidence="7" id="KW-1185">Reference proteome</keyword>
<dbReference type="RefSeq" id="WP_045099674.1">
    <property type="nucleotide sequence ID" value="NZ_CP020614.1"/>
</dbReference>
<gene>
    <name evidence="4" type="ORF">LMI_2151</name>
    <name evidence="5" type="ORF">SAMN02982997_01638</name>
</gene>
<evidence type="ECO:0000313" key="4">
    <source>
        <dbReference type="EMBL" id="CEG61430.1"/>
    </source>
</evidence>
<dbReference type="SUPFAM" id="SSF56925">
    <property type="entry name" value="OMPA-like"/>
    <property type="match status" value="1"/>
</dbReference>
<reference evidence="4" key="2">
    <citation type="submission" date="2014-09" db="EMBL/GenBank/DDBJ databases">
        <authorList>
            <person name="GOMEZ-VALERO Laura"/>
        </authorList>
    </citation>
    <scope>NUCLEOTIDE SEQUENCE</scope>
    <source>
        <strain evidence="4">ATCC33218</strain>
    </source>
</reference>
<feature type="domain" description="Outer membrane protein beta-barrel" evidence="3">
    <location>
        <begin position="6"/>
        <end position="237"/>
    </location>
</feature>
<keyword evidence="1 2" id="KW-0732">Signal</keyword>
<evidence type="ECO:0000313" key="5">
    <source>
        <dbReference type="EMBL" id="SCY40819.1"/>
    </source>
</evidence>
<dbReference type="EMBL" id="LN614830">
    <property type="protein sequence ID" value="CEG61430.1"/>
    <property type="molecule type" value="Genomic_DNA"/>
</dbReference>
<dbReference type="EMBL" id="FMVN01000007">
    <property type="protein sequence ID" value="SCY40819.1"/>
    <property type="molecule type" value="Genomic_DNA"/>
</dbReference>
<dbReference type="HOGENOM" id="CLU_1142146_0_0_6"/>
<evidence type="ECO:0000313" key="6">
    <source>
        <dbReference type="Proteomes" id="UP000032414"/>
    </source>
</evidence>
<dbReference type="InterPro" id="IPR011250">
    <property type="entry name" value="OMP/PagP_B-barrel"/>
</dbReference>
<accession>A0A098GHF8</accession>
<evidence type="ECO:0000313" key="7">
    <source>
        <dbReference type="Proteomes" id="UP000182998"/>
    </source>
</evidence>
<dbReference type="Pfam" id="PF13505">
    <property type="entry name" value="OMP_b-brl"/>
    <property type="match status" value="1"/>
</dbReference>
<sequence>MRIAFFSVMLLCSSLATAATPIDGLYGSLFGGYSYVPDNLDKLHDGIKFDHAVFDNGFNAGGRFGYQTNHWRYEGELTYIRTTVNSFRFGLFSNLLIDPIRVRDVSGQTNMVIGAANLYYDFPEMVPCIAPFLGAGIGYGWFNVNLHNDFSHRRNLLLNPNFLLNPGLFQNPLFQNRLHYSGSSGAFVYQGTAGLTYNFTENYALNLAYRYVGSSRISAYGKVLQGNLASVGVVYRFSEYNYK</sequence>
<feature type="chain" id="PRO_5009750806" evidence="2">
    <location>
        <begin position="19"/>
        <end position="243"/>
    </location>
</feature>
<dbReference type="STRING" id="451.B6N58_05335"/>
<dbReference type="Proteomes" id="UP000032414">
    <property type="component" value="Chromosome I"/>
</dbReference>
<dbReference type="KEGG" id="tmc:LMI_2151"/>
<organism evidence="4 6">
    <name type="scientific">Legionella micdadei</name>
    <name type="common">Tatlockia micdadei</name>
    <dbReference type="NCBI Taxonomy" id="451"/>
    <lineage>
        <taxon>Bacteria</taxon>
        <taxon>Pseudomonadati</taxon>
        <taxon>Pseudomonadota</taxon>
        <taxon>Gammaproteobacteria</taxon>
        <taxon>Legionellales</taxon>
        <taxon>Legionellaceae</taxon>
        <taxon>Legionella</taxon>
    </lineage>
</organism>
<proteinExistence type="predicted"/>
<dbReference type="PATRIC" id="fig|451.8.peg.1253"/>
<evidence type="ECO:0000256" key="1">
    <source>
        <dbReference type="ARBA" id="ARBA00022729"/>
    </source>
</evidence>
<dbReference type="OrthoDB" id="5653282at2"/>
<evidence type="ECO:0000256" key="2">
    <source>
        <dbReference type="SAM" id="SignalP"/>
    </source>
</evidence>
<dbReference type="Proteomes" id="UP000182998">
    <property type="component" value="Unassembled WGS sequence"/>
</dbReference>
<dbReference type="AlphaFoldDB" id="A0A098GHF8"/>
<protein>
    <submittedName>
        <fullName evidence="5">Opacity protein</fullName>
    </submittedName>
</protein>